<evidence type="ECO:0000313" key="2">
    <source>
        <dbReference type="EMBL" id="KAJ8385296.1"/>
    </source>
</evidence>
<keyword evidence="3" id="KW-1185">Reference proteome</keyword>
<evidence type="ECO:0000313" key="3">
    <source>
        <dbReference type="Proteomes" id="UP001221898"/>
    </source>
</evidence>
<reference evidence="2" key="1">
    <citation type="journal article" date="2023" name="Science">
        <title>Genome structures resolve the early diversification of teleost fishes.</title>
        <authorList>
            <person name="Parey E."/>
            <person name="Louis A."/>
            <person name="Montfort J."/>
            <person name="Bouchez O."/>
            <person name="Roques C."/>
            <person name="Iampietro C."/>
            <person name="Lluch J."/>
            <person name="Castinel A."/>
            <person name="Donnadieu C."/>
            <person name="Desvignes T."/>
            <person name="Floi Bucao C."/>
            <person name="Jouanno E."/>
            <person name="Wen M."/>
            <person name="Mejri S."/>
            <person name="Dirks R."/>
            <person name="Jansen H."/>
            <person name="Henkel C."/>
            <person name="Chen W.J."/>
            <person name="Zahm M."/>
            <person name="Cabau C."/>
            <person name="Klopp C."/>
            <person name="Thompson A.W."/>
            <person name="Robinson-Rechavi M."/>
            <person name="Braasch I."/>
            <person name="Lecointre G."/>
            <person name="Bobe J."/>
            <person name="Postlethwait J.H."/>
            <person name="Berthelot C."/>
            <person name="Roest Crollius H."/>
            <person name="Guiguen Y."/>
        </authorList>
    </citation>
    <scope>NUCLEOTIDE SEQUENCE</scope>
    <source>
        <strain evidence="2">NC1722</strain>
    </source>
</reference>
<sequence>MARTATDYRAGAEREKQPVADAGSAAVRSGTTLFQPNTGNPKTTLQPAKSLQLSQVANTVSGDTEPCRNDTSGERFRHIMRAAPSGGVSERVREISRAPPQFCDERRLPLPLPGRATFSLNCSAIREKP</sequence>
<proteinExistence type="predicted"/>
<feature type="region of interest" description="Disordered" evidence="1">
    <location>
        <begin position="1"/>
        <end position="26"/>
    </location>
</feature>
<dbReference type="EMBL" id="JAINUG010000254">
    <property type="protein sequence ID" value="KAJ8385296.1"/>
    <property type="molecule type" value="Genomic_DNA"/>
</dbReference>
<organism evidence="2 3">
    <name type="scientific">Aldrovandia affinis</name>
    <dbReference type="NCBI Taxonomy" id="143900"/>
    <lineage>
        <taxon>Eukaryota</taxon>
        <taxon>Metazoa</taxon>
        <taxon>Chordata</taxon>
        <taxon>Craniata</taxon>
        <taxon>Vertebrata</taxon>
        <taxon>Euteleostomi</taxon>
        <taxon>Actinopterygii</taxon>
        <taxon>Neopterygii</taxon>
        <taxon>Teleostei</taxon>
        <taxon>Notacanthiformes</taxon>
        <taxon>Halosauridae</taxon>
        <taxon>Aldrovandia</taxon>
    </lineage>
</organism>
<dbReference type="Proteomes" id="UP001221898">
    <property type="component" value="Unassembled WGS sequence"/>
</dbReference>
<accession>A0AAD7RM33</accession>
<protein>
    <submittedName>
        <fullName evidence="2">Uncharacterized protein</fullName>
    </submittedName>
</protein>
<dbReference type="AlphaFoldDB" id="A0AAD7RM33"/>
<name>A0AAD7RM33_9TELE</name>
<gene>
    <name evidence="2" type="ORF">AAFF_G00190850</name>
</gene>
<comment type="caution">
    <text evidence="2">The sequence shown here is derived from an EMBL/GenBank/DDBJ whole genome shotgun (WGS) entry which is preliminary data.</text>
</comment>
<evidence type="ECO:0000256" key="1">
    <source>
        <dbReference type="SAM" id="MobiDB-lite"/>
    </source>
</evidence>